<proteinExistence type="predicted"/>
<gene>
    <name evidence="1" type="ORF">PCOR1329_LOCUS85382</name>
</gene>
<dbReference type="EMBL" id="CAUYUJ010022598">
    <property type="protein sequence ID" value="CAK0911532.1"/>
    <property type="molecule type" value="Genomic_DNA"/>
</dbReference>
<keyword evidence="2" id="KW-1185">Reference proteome</keyword>
<evidence type="ECO:0000313" key="1">
    <source>
        <dbReference type="EMBL" id="CAK0911532.1"/>
    </source>
</evidence>
<accession>A0ABN9YFA8</accession>
<name>A0ABN9YFA8_9DINO</name>
<evidence type="ECO:0000313" key="2">
    <source>
        <dbReference type="Proteomes" id="UP001189429"/>
    </source>
</evidence>
<sequence length="155" mass="16367">GALPEAVGNGNGAKQARLICSDAPVSFEGAALRAAFPRLRCLAEGPLQIALKVEQASGEKPAQLSNVISRCVVKFSKGPGDGKPCFRGRRRRASLQSLGDDISSLLDAAAARRKSATQADGNPERPRRNAAAFVKDIAAARKMSPREMSEIAAQR</sequence>
<feature type="non-terminal residue" evidence="1">
    <location>
        <position position="155"/>
    </location>
</feature>
<feature type="non-terminal residue" evidence="1">
    <location>
        <position position="1"/>
    </location>
</feature>
<reference evidence="1" key="1">
    <citation type="submission" date="2023-10" db="EMBL/GenBank/DDBJ databases">
        <authorList>
            <person name="Chen Y."/>
            <person name="Shah S."/>
            <person name="Dougan E. K."/>
            <person name="Thang M."/>
            <person name="Chan C."/>
        </authorList>
    </citation>
    <scope>NUCLEOTIDE SEQUENCE [LARGE SCALE GENOMIC DNA]</scope>
</reference>
<dbReference type="Proteomes" id="UP001189429">
    <property type="component" value="Unassembled WGS sequence"/>
</dbReference>
<protein>
    <submittedName>
        <fullName evidence="1">Uncharacterized protein</fullName>
    </submittedName>
</protein>
<comment type="caution">
    <text evidence="1">The sequence shown here is derived from an EMBL/GenBank/DDBJ whole genome shotgun (WGS) entry which is preliminary data.</text>
</comment>
<organism evidence="1 2">
    <name type="scientific">Prorocentrum cordatum</name>
    <dbReference type="NCBI Taxonomy" id="2364126"/>
    <lineage>
        <taxon>Eukaryota</taxon>
        <taxon>Sar</taxon>
        <taxon>Alveolata</taxon>
        <taxon>Dinophyceae</taxon>
        <taxon>Prorocentrales</taxon>
        <taxon>Prorocentraceae</taxon>
        <taxon>Prorocentrum</taxon>
    </lineage>
</organism>